<dbReference type="Proteomes" id="UP001570071">
    <property type="component" value="Unassembled WGS sequence"/>
</dbReference>
<keyword evidence="2" id="KW-1185">Reference proteome</keyword>
<organism evidence="1 2">
    <name type="scientific">Vibrio pomeroyi</name>
    <dbReference type="NCBI Taxonomy" id="198832"/>
    <lineage>
        <taxon>Bacteria</taxon>
        <taxon>Pseudomonadati</taxon>
        <taxon>Pseudomonadota</taxon>
        <taxon>Gammaproteobacteria</taxon>
        <taxon>Vibrionales</taxon>
        <taxon>Vibrionaceae</taxon>
        <taxon>Vibrio</taxon>
    </lineage>
</organism>
<comment type="caution">
    <text evidence="1">The sequence shown here is derived from an EMBL/GenBank/DDBJ whole genome shotgun (WGS) entry which is preliminary data.</text>
</comment>
<protein>
    <submittedName>
        <fullName evidence="1">Rmf/CrpP family protein</fullName>
    </submittedName>
</protein>
<dbReference type="NCBIfam" id="NF041886">
    <property type="entry name" value="Rmf_CrpP_fam"/>
    <property type="match status" value="1"/>
</dbReference>
<proteinExistence type="predicted"/>
<accession>A0ABV4MQW2</accession>
<reference evidence="1 2" key="1">
    <citation type="journal article" date="2024" name="ISME J.">
        <title>Tailless and filamentous prophages are predominant in marine Vibrio.</title>
        <authorList>
            <person name="Steensen K."/>
            <person name="Seneca J."/>
            <person name="Bartlau N."/>
            <person name="Yu X.A."/>
            <person name="Hussain F.A."/>
            <person name="Polz M.F."/>
        </authorList>
    </citation>
    <scope>NUCLEOTIDE SEQUENCE [LARGE SCALE GENOMIC DNA]</scope>
    <source>
        <strain evidence="1 2">10N.239.312.F12</strain>
    </source>
</reference>
<name>A0ABV4MQW2_9VIBR</name>
<evidence type="ECO:0000313" key="2">
    <source>
        <dbReference type="Proteomes" id="UP001570071"/>
    </source>
</evidence>
<evidence type="ECO:0000313" key="1">
    <source>
        <dbReference type="EMBL" id="MEZ8719475.1"/>
    </source>
</evidence>
<gene>
    <name evidence="1" type="ORF">AB6D66_00255</name>
</gene>
<dbReference type="RefSeq" id="WP_269337221.1">
    <property type="nucleotide sequence ID" value="NZ_JBFSSG010000001.1"/>
</dbReference>
<sequence>MSLQDNQPSYFSFYGEGESAFNCGLERRDCPYEHFTTERDVWMSGYGDAKCLAREAVI</sequence>
<dbReference type="EMBL" id="JBFSSG010000001">
    <property type="protein sequence ID" value="MEZ8719475.1"/>
    <property type="molecule type" value="Genomic_DNA"/>
</dbReference>